<comment type="similarity">
    <text evidence="11">Belongs to the DapA family.</text>
</comment>
<dbReference type="RefSeq" id="WP_014405070.1">
    <property type="nucleotide sequence ID" value="NC_017034.1"/>
</dbReference>
<evidence type="ECO:0000256" key="1">
    <source>
        <dbReference type="ARBA" id="ARBA00003294"/>
    </source>
</evidence>
<dbReference type="PROSITE" id="PS00666">
    <property type="entry name" value="DHDPS_2"/>
    <property type="match status" value="1"/>
</dbReference>
<dbReference type="Pfam" id="PF00701">
    <property type="entry name" value="DHDPS"/>
    <property type="match status" value="1"/>
</dbReference>
<dbReference type="GeneID" id="11970350"/>
<gene>
    <name evidence="14" type="primary">dapA-1</name>
    <name evidence="11" type="synonym">dapA</name>
    <name evidence="14" type="ordered locus">Mtc_0466</name>
</gene>
<dbReference type="GO" id="GO:0009089">
    <property type="term" value="P:lysine biosynthetic process via diaminopimelate"/>
    <property type="evidence" value="ECO:0007669"/>
    <property type="project" value="UniProtKB-UniRule"/>
</dbReference>
<dbReference type="SMART" id="SM01130">
    <property type="entry name" value="DHDPS"/>
    <property type="match status" value="1"/>
</dbReference>
<organism evidence="14 15">
    <name type="scientific">Methanocella conradii (strain DSM 24694 / JCM 17849 / CGMCC 1.5162 / HZ254)</name>
    <dbReference type="NCBI Taxonomy" id="1041930"/>
    <lineage>
        <taxon>Archaea</taxon>
        <taxon>Methanobacteriati</taxon>
        <taxon>Methanobacteriota</taxon>
        <taxon>Stenosarchaea group</taxon>
        <taxon>Methanomicrobia</taxon>
        <taxon>Methanocellales</taxon>
        <taxon>Methanocellaceae</taxon>
        <taxon>Methanocella</taxon>
    </lineage>
</organism>
<evidence type="ECO:0000256" key="6">
    <source>
        <dbReference type="ARBA" id="ARBA00022915"/>
    </source>
</evidence>
<dbReference type="KEGG" id="mez:Mtc_0466"/>
<dbReference type="Proteomes" id="UP000005233">
    <property type="component" value="Chromosome"/>
</dbReference>
<dbReference type="PIRSF" id="PIRSF001365">
    <property type="entry name" value="DHDPS"/>
    <property type="match status" value="1"/>
</dbReference>
<dbReference type="PRINTS" id="PR00146">
    <property type="entry name" value="DHPICSNTHASE"/>
</dbReference>
<dbReference type="InterPro" id="IPR002220">
    <property type="entry name" value="DapA-like"/>
</dbReference>
<dbReference type="HAMAP" id="MF_00418">
    <property type="entry name" value="DapA"/>
    <property type="match status" value="1"/>
</dbReference>
<evidence type="ECO:0000256" key="8">
    <source>
        <dbReference type="ARBA" id="ARBA00023239"/>
    </source>
</evidence>
<comment type="caution">
    <text evidence="11">Lacks conserved residue(s) required for the propagation of feature annotation.</text>
</comment>
<dbReference type="InterPro" id="IPR020625">
    <property type="entry name" value="Schiff_base-form_aldolases_AS"/>
</dbReference>
<evidence type="ECO:0000313" key="15">
    <source>
        <dbReference type="Proteomes" id="UP000005233"/>
    </source>
</evidence>
<keyword evidence="9 11" id="KW-0704">Schiff base</keyword>
<comment type="pathway">
    <text evidence="2 11">Amino-acid biosynthesis; L-lysine biosynthesis via DAP pathway; (S)-tetrahydrodipicolinate from L-aspartate: step 3/4.</text>
</comment>
<keyword evidence="7 11" id="KW-0457">Lysine biosynthesis</keyword>
<evidence type="ECO:0000313" key="14">
    <source>
        <dbReference type="EMBL" id="AFC99231.1"/>
    </source>
</evidence>
<accession>H8I534</accession>
<dbReference type="EMBL" id="CP003243">
    <property type="protein sequence ID" value="AFC99231.1"/>
    <property type="molecule type" value="Genomic_DNA"/>
</dbReference>
<feature type="binding site" evidence="11 13">
    <location>
        <position position="50"/>
    </location>
    <ligand>
        <name>pyruvate</name>
        <dbReference type="ChEBI" id="CHEBI:15361"/>
    </ligand>
</feature>
<feature type="active site" description="Schiff-base intermediate with substrate" evidence="11 12">
    <location>
        <position position="166"/>
    </location>
</feature>
<feature type="binding site" evidence="11 13">
    <location>
        <position position="211"/>
    </location>
    <ligand>
        <name>pyruvate</name>
        <dbReference type="ChEBI" id="CHEBI:15361"/>
    </ligand>
</feature>
<name>H8I534_METCZ</name>
<dbReference type="eggNOG" id="arCOG04172">
    <property type="taxonomic scope" value="Archaea"/>
</dbReference>
<proteinExistence type="inferred from homology"/>
<evidence type="ECO:0000256" key="3">
    <source>
        <dbReference type="ARBA" id="ARBA00012086"/>
    </source>
</evidence>
<sequence length="314" mass="33545">MTFKGELKGVYPALITPFKKNGEVDIAGFRKNIDYVIEGGVSGIVPCGCTGEAATLSFEEQKLLLEVAVDQANGRVPVIGGSGSNNTSEAVELTKYAKDAGATAAMLITPYYNKPGDAGQILHYKTVAEKVDIPIILYNVPSRTGINMKPSVVAELARIDNIIGIKEASGNPAQAAEIIELTRNNKKPFTVLSGDDNLTIPIMSYGGRGVVSVVANILPREVSQMVDCYLKGDFKKALDVYYKLAPIMRGLFIETNPIPVKAAASMMGLAAGPLRPPLTTMAPENQQKLKAMLEALGVLKKPRVAAKAKARARK</sequence>
<dbReference type="SUPFAM" id="SSF51569">
    <property type="entry name" value="Aldolase"/>
    <property type="match status" value="1"/>
</dbReference>
<evidence type="ECO:0000256" key="10">
    <source>
        <dbReference type="ARBA" id="ARBA00047836"/>
    </source>
</evidence>
<dbReference type="PANTHER" id="PTHR12128">
    <property type="entry name" value="DIHYDRODIPICOLINATE SYNTHASE"/>
    <property type="match status" value="1"/>
</dbReference>
<protein>
    <recommendedName>
        <fullName evidence="3 11">4-hydroxy-tetrahydrodipicolinate synthase</fullName>
        <shortName evidence="11">HTPA synthase</shortName>
        <ecNumber evidence="3 11">4.3.3.7</ecNumber>
    </recommendedName>
</protein>
<comment type="caution">
    <text evidence="11">Was originally thought to be a dihydrodipicolinate synthase (DHDPS), catalyzing the condensation of (S)-aspartate-beta-semialdehyde [(S)-ASA] and pyruvate to dihydrodipicolinate (DHDP). However, it was shown in E.coli that the product of the enzymatic reaction is not dihydrodipicolinate but in fact (4S)-4-hydroxy-2,3,4,5-tetrahydro-(2S)-dipicolinic acid (HTPA), and that the consecutive dehydration reaction leading to DHDP is not spontaneous but catalyzed by DapB.</text>
</comment>
<dbReference type="GO" id="GO:0019877">
    <property type="term" value="P:diaminopimelate biosynthetic process"/>
    <property type="evidence" value="ECO:0007669"/>
    <property type="project" value="UniProtKB-UniRule"/>
</dbReference>
<keyword evidence="15" id="KW-1185">Reference proteome</keyword>
<evidence type="ECO:0000256" key="12">
    <source>
        <dbReference type="PIRSR" id="PIRSR001365-1"/>
    </source>
</evidence>
<comment type="subunit">
    <text evidence="11">Homotetramer; dimer of dimers.</text>
</comment>
<evidence type="ECO:0000256" key="4">
    <source>
        <dbReference type="ARBA" id="ARBA00022490"/>
    </source>
</evidence>
<comment type="subcellular location">
    <subcellularLocation>
        <location evidence="11">Cytoplasm</location>
    </subcellularLocation>
</comment>
<evidence type="ECO:0000256" key="11">
    <source>
        <dbReference type="HAMAP-Rule" id="MF_00418"/>
    </source>
</evidence>
<dbReference type="InterPro" id="IPR005263">
    <property type="entry name" value="DapA"/>
</dbReference>
<dbReference type="GO" id="GO:0008675">
    <property type="term" value="F:2-dehydro-3-deoxy-phosphogluconate aldolase activity"/>
    <property type="evidence" value="ECO:0007669"/>
    <property type="project" value="UniProtKB-ARBA"/>
</dbReference>
<dbReference type="STRING" id="1041930.Mtc_0466"/>
<dbReference type="CDD" id="cd00950">
    <property type="entry name" value="DHDPS"/>
    <property type="match status" value="1"/>
</dbReference>
<dbReference type="OrthoDB" id="33636at2157"/>
<dbReference type="HOGENOM" id="CLU_049343_7_1_2"/>
<keyword evidence="8 11" id="KW-0456">Lyase</keyword>
<dbReference type="EC" id="4.3.3.7" evidence="3 11"/>
<evidence type="ECO:0000256" key="9">
    <source>
        <dbReference type="ARBA" id="ARBA00023270"/>
    </source>
</evidence>
<feature type="active site" description="Proton donor/acceptor" evidence="11 12">
    <location>
        <position position="138"/>
    </location>
</feature>
<reference evidence="14 15" key="1">
    <citation type="journal article" date="2012" name="J. Bacteriol.">
        <title>Complete genome sequence of a thermophilic methanogen, Methanocella conradii HZ254, isolated from Chinese rice field soil.</title>
        <authorList>
            <person name="Lu Z."/>
            <person name="Lu Y."/>
        </authorList>
    </citation>
    <scope>NUCLEOTIDE SEQUENCE [LARGE SCALE GENOMIC DNA]</scope>
    <source>
        <strain evidence="15">DSM 24694 / JCM 17849 / CGMCC 1.5162 / HZ254</strain>
    </source>
</reference>
<dbReference type="GO" id="GO:0005737">
    <property type="term" value="C:cytoplasm"/>
    <property type="evidence" value="ECO:0007669"/>
    <property type="project" value="UniProtKB-SubCell"/>
</dbReference>
<evidence type="ECO:0000256" key="13">
    <source>
        <dbReference type="PIRSR" id="PIRSR001365-2"/>
    </source>
</evidence>
<dbReference type="GO" id="GO:0008840">
    <property type="term" value="F:4-hydroxy-tetrahydrodipicolinate synthase activity"/>
    <property type="evidence" value="ECO:0007669"/>
    <property type="project" value="UniProtKB-UniRule"/>
</dbReference>
<evidence type="ECO:0000256" key="2">
    <source>
        <dbReference type="ARBA" id="ARBA00005120"/>
    </source>
</evidence>
<dbReference type="AlphaFoldDB" id="H8I534"/>
<dbReference type="InterPro" id="IPR013785">
    <property type="entry name" value="Aldolase_TIM"/>
</dbReference>
<dbReference type="PANTHER" id="PTHR12128:SF66">
    <property type="entry name" value="4-HYDROXY-2-OXOGLUTARATE ALDOLASE, MITOCHONDRIAL"/>
    <property type="match status" value="1"/>
</dbReference>
<keyword evidence="5 11" id="KW-0028">Amino-acid biosynthesis</keyword>
<feature type="site" description="Part of a proton relay during catalysis" evidence="11">
    <location>
        <position position="112"/>
    </location>
</feature>
<comment type="function">
    <text evidence="1 11">Catalyzes the condensation of (S)-aspartate-beta-semialdehyde [(S)-ASA] and pyruvate to 4-hydroxy-tetrahydrodipicolinate (HTPA).</text>
</comment>
<keyword evidence="4 11" id="KW-0963">Cytoplasm</keyword>
<keyword evidence="6 11" id="KW-0220">Diaminopimelate biosynthesis</keyword>
<evidence type="ECO:0000256" key="7">
    <source>
        <dbReference type="ARBA" id="ARBA00023154"/>
    </source>
</evidence>
<dbReference type="Gene3D" id="3.20.20.70">
    <property type="entry name" value="Aldolase class I"/>
    <property type="match status" value="1"/>
</dbReference>
<dbReference type="UniPathway" id="UPA00034">
    <property type="reaction ID" value="UER00017"/>
</dbReference>
<dbReference type="NCBIfam" id="TIGR00674">
    <property type="entry name" value="dapA"/>
    <property type="match status" value="1"/>
</dbReference>
<comment type="catalytic activity">
    <reaction evidence="10 11">
        <text>L-aspartate 4-semialdehyde + pyruvate = (2S,4S)-4-hydroxy-2,3,4,5-tetrahydrodipicolinate + H2O + H(+)</text>
        <dbReference type="Rhea" id="RHEA:34171"/>
        <dbReference type="ChEBI" id="CHEBI:15361"/>
        <dbReference type="ChEBI" id="CHEBI:15377"/>
        <dbReference type="ChEBI" id="CHEBI:15378"/>
        <dbReference type="ChEBI" id="CHEBI:67139"/>
        <dbReference type="ChEBI" id="CHEBI:537519"/>
        <dbReference type="EC" id="4.3.3.7"/>
    </reaction>
</comment>
<evidence type="ECO:0000256" key="5">
    <source>
        <dbReference type="ARBA" id="ARBA00022605"/>
    </source>
</evidence>